<dbReference type="EMBL" id="UYJE01001014">
    <property type="protein sequence ID" value="VDH98412.1"/>
    <property type="molecule type" value="Genomic_DNA"/>
</dbReference>
<dbReference type="AlphaFoldDB" id="A0A8B6C2R9"/>
<dbReference type="SMART" id="SM00303">
    <property type="entry name" value="GPS"/>
    <property type="match status" value="1"/>
</dbReference>
<dbReference type="InterPro" id="IPR000832">
    <property type="entry name" value="GPCR_2_secretin-like"/>
</dbReference>
<evidence type="ECO:0000313" key="7">
    <source>
        <dbReference type="Proteomes" id="UP000596742"/>
    </source>
</evidence>
<proteinExistence type="predicted"/>
<dbReference type="InterPro" id="IPR046338">
    <property type="entry name" value="GAIN_dom_sf"/>
</dbReference>
<dbReference type="Gene3D" id="2.60.220.50">
    <property type="match status" value="1"/>
</dbReference>
<organism evidence="6 7">
    <name type="scientific">Mytilus galloprovincialis</name>
    <name type="common">Mediterranean mussel</name>
    <dbReference type="NCBI Taxonomy" id="29158"/>
    <lineage>
        <taxon>Eukaryota</taxon>
        <taxon>Metazoa</taxon>
        <taxon>Spiralia</taxon>
        <taxon>Lophotrochozoa</taxon>
        <taxon>Mollusca</taxon>
        <taxon>Bivalvia</taxon>
        <taxon>Autobranchia</taxon>
        <taxon>Pteriomorphia</taxon>
        <taxon>Mytilida</taxon>
        <taxon>Mytiloidea</taxon>
        <taxon>Mytilidae</taxon>
        <taxon>Mytilinae</taxon>
        <taxon>Mytilus</taxon>
    </lineage>
</organism>
<gene>
    <name evidence="6" type="ORF">MGAL_10B076609</name>
</gene>
<dbReference type="InterPro" id="IPR000203">
    <property type="entry name" value="GPS"/>
</dbReference>
<feature type="transmembrane region" description="Helical" evidence="5">
    <location>
        <begin position="221"/>
        <end position="240"/>
    </location>
</feature>
<keyword evidence="4 5" id="KW-0472">Membrane</keyword>
<evidence type="ECO:0000256" key="2">
    <source>
        <dbReference type="ARBA" id="ARBA00022692"/>
    </source>
</evidence>
<evidence type="ECO:0000313" key="6">
    <source>
        <dbReference type="EMBL" id="VDH98412.1"/>
    </source>
</evidence>
<dbReference type="PANTHER" id="PTHR12011:SF347">
    <property type="entry name" value="FI21270P1-RELATED"/>
    <property type="match status" value="1"/>
</dbReference>
<evidence type="ECO:0000256" key="1">
    <source>
        <dbReference type="ARBA" id="ARBA00004141"/>
    </source>
</evidence>
<dbReference type="OrthoDB" id="10052455at2759"/>
<protein>
    <recommendedName>
        <fullName evidence="8">GPS domain-containing protein</fullName>
    </recommendedName>
</protein>
<dbReference type="Pfam" id="PF00002">
    <property type="entry name" value="7tm_2"/>
    <property type="match status" value="1"/>
</dbReference>
<evidence type="ECO:0000256" key="4">
    <source>
        <dbReference type="ARBA" id="ARBA00023136"/>
    </source>
</evidence>
<dbReference type="PANTHER" id="PTHR12011">
    <property type="entry name" value="ADHESION G-PROTEIN COUPLED RECEPTOR"/>
    <property type="match status" value="1"/>
</dbReference>
<feature type="non-terminal residue" evidence="6">
    <location>
        <position position="1"/>
    </location>
</feature>
<dbReference type="GO" id="GO:0005886">
    <property type="term" value="C:plasma membrane"/>
    <property type="evidence" value="ECO:0007669"/>
    <property type="project" value="TreeGrafter"/>
</dbReference>
<accession>A0A8B6C2R9</accession>
<comment type="caution">
    <text evidence="6">The sequence shown here is derived from an EMBL/GenBank/DDBJ whole genome shotgun (WGS) entry which is preliminary data.</text>
</comment>
<comment type="subcellular location">
    <subcellularLocation>
        <location evidence="1">Membrane</location>
        <topology evidence="1">Multi-pass membrane protein</topology>
    </subcellularLocation>
</comment>
<feature type="transmembrane region" description="Helical" evidence="5">
    <location>
        <begin position="177"/>
        <end position="209"/>
    </location>
</feature>
<keyword evidence="3 5" id="KW-1133">Transmembrane helix</keyword>
<dbReference type="Proteomes" id="UP000596742">
    <property type="component" value="Unassembled WGS sequence"/>
</dbReference>
<keyword evidence="7" id="KW-1185">Reference proteome</keyword>
<reference evidence="6" key="1">
    <citation type="submission" date="2018-11" db="EMBL/GenBank/DDBJ databases">
        <authorList>
            <person name="Alioto T."/>
            <person name="Alioto T."/>
        </authorList>
    </citation>
    <scope>NUCLEOTIDE SEQUENCE</scope>
</reference>
<keyword evidence="2 5" id="KW-0812">Transmembrane</keyword>
<evidence type="ECO:0008006" key="8">
    <source>
        <dbReference type="Google" id="ProtNLM"/>
    </source>
</evidence>
<sequence length="249" mass="27780">MQVGKAISNDITVPDRLKTSDSWISDSTTQIKLKKNICTGLTGYSSTFYRNISRFFPKYIILNGNITPFNGSYGVNSIIADFTIHGTTCSDYSLIIKFEHLLIHINMFESCSNLPYARLYQQINCKCDIYTISYRNTVHGAWSKFGSQVVNATESYTICEYNHTTNFAILMSPGRTVICSAIAVGLHFMFLTDFALMLSEGILIVRMVVFVFPTNSISHKLIPACWIVPACIVGITAGLTKLKGYGNQQ</sequence>
<name>A0A8B6C2R9_MYTGA</name>
<dbReference type="GO" id="GO:0004930">
    <property type="term" value="F:G protein-coupled receptor activity"/>
    <property type="evidence" value="ECO:0007669"/>
    <property type="project" value="InterPro"/>
</dbReference>
<evidence type="ECO:0000256" key="3">
    <source>
        <dbReference type="ARBA" id="ARBA00022989"/>
    </source>
</evidence>
<evidence type="ECO:0000256" key="5">
    <source>
        <dbReference type="SAM" id="Phobius"/>
    </source>
</evidence>